<protein>
    <recommendedName>
        <fullName evidence="3">SnoaL-like domain-containing protein</fullName>
    </recommendedName>
</protein>
<proteinExistence type="predicted"/>
<sequence>MIRTAWVDLPEAVRTYLIAHRVRDVATAITVFTDDAVVTDEGHTYRGRDEIAAWLGNAGSEYTYTTEFTWATMIDADHADVVQRLEGDFPGAVADLHFRFTLDGALVRRLVIEP</sequence>
<dbReference type="AlphaFoldDB" id="A0AAD1IPQ3"/>
<dbReference type="InterPro" id="IPR032710">
    <property type="entry name" value="NTF2-like_dom_sf"/>
</dbReference>
<dbReference type="SUPFAM" id="SSF54427">
    <property type="entry name" value="NTF2-like"/>
    <property type="match status" value="1"/>
</dbReference>
<dbReference type="Gene3D" id="3.10.450.50">
    <property type="match status" value="1"/>
</dbReference>
<gene>
    <name evidence="1" type="ORF">MLIT_49360</name>
</gene>
<name>A0AAD1IPQ3_9MYCO</name>
<organism evidence="1 2">
    <name type="scientific">Mycolicibacterium litorale</name>
    <dbReference type="NCBI Taxonomy" id="758802"/>
    <lineage>
        <taxon>Bacteria</taxon>
        <taxon>Bacillati</taxon>
        <taxon>Actinomycetota</taxon>
        <taxon>Actinomycetes</taxon>
        <taxon>Mycobacteriales</taxon>
        <taxon>Mycobacteriaceae</taxon>
        <taxon>Mycolicibacterium</taxon>
    </lineage>
</organism>
<keyword evidence="2" id="KW-1185">Reference proteome</keyword>
<evidence type="ECO:0000313" key="2">
    <source>
        <dbReference type="Proteomes" id="UP000466607"/>
    </source>
</evidence>
<evidence type="ECO:0000313" key="1">
    <source>
        <dbReference type="EMBL" id="BBY19344.1"/>
    </source>
</evidence>
<dbReference type="EMBL" id="AP022586">
    <property type="protein sequence ID" value="BBY19344.1"/>
    <property type="molecule type" value="Genomic_DNA"/>
</dbReference>
<evidence type="ECO:0008006" key="3">
    <source>
        <dbReference type="Google" id="ProtNLM"/>
    </source>
</evidence>
<dbReference type="Proteomes" id="UP000466607">
    <property type="component" value="Chromosome"/>
</dbReference>
<reference evidence="1 2" key="1">
    <citation type="journal article" date="2019" name="Emerg. Microbes Infect.">
        <title>Comprehensive subspecies identification of 175 nontuberculous mycobacteria species based on 7547 genomic profiles.</title>
        <authorList>
            <person name="Matsumoto Y."/>
            <person name="Kinjo T."/>
            <person name="Motooka D."/>
            <person name="Nabeya D."/>
            <person name="Jung N."/>
            <person name="Uechi K."/>
            <person name="Horii T."/>
            <person name="Iida T."/>
            <person name="Fujita J."/>
            <person name="Nakamura S."/>
        </authorList>
    </citation>
    <scope>NUCLEOTIDE SEQUENCE [LARGE SCALE GENOMIC DNA]</scope>
    <source>
        <strain evidence="1 2">JCM 17423</strain>
    </source>
</reference>
<accession>A0AAD1IPQ3</accession>